<gene>
    <name evidence="1" type="ORF">DYB32_000629</name>
</gene>
<dbReference type="InterPro" id="IPR036871">
    <property type="entry name" value="PX_dom_sf"/>
</dbReference>
<dbReference type="Gene3D" id="3.30.1520.10">
    <property type="entry name" value="Phox-like domain"/>
    <property type="match status" value="1"/>
</dbReference>
<dbReference type="GO" id="GO:0035091">
    <property type="term" value="F:phosphatidylinositol binding"/>
    <property type="evidence" value="ECO:0007669"/>
    <property type="project" value="InterPro"/>
</dbReference>
<evidence type="ECO:0000313" key="2">
    <source>
        <dbReference type="Proteomes" id="UP000285060"/>
    </source>
</evidence>
<dbReference type="CDD" id="cd06093">
    <property type="entry name" value="PX_domain"/>
    <property type="match status" value="1"/>
</dbReference>
<sequence>MGQVVSCCFGTPDLEETLQHPREKVGCLYDERASQTVLCESLLPAAALVVQRSDACTATSEEYSPCPTSVRVDIERVDSADGCEGCRDIISVNDHVSIECHPCVEDEELVPETEAPPKLATQRSRSTSDMLTDTSLLRPLWGRSTCNRNLLDVDKDPTTTSLTVDDVRINWFAVTVQHFTPHLTGSVYDFCVTVYGHPTPLLVSHTRHACKAFYAKLQKLRRHHITKKLLPPFPPKAGLGLIKTSTIDANSCSFMQDFLNHLLAIPDVRNAAVTLAFFHVADPFVARAS</sequence>
<comment type="caution">
    <text evidence="1">The sequence shown here is derived from an EMBL/GenBank/DDBJ whole genome shotgun (WGS) entry which is preliminary data.</text>
</comment>
<dbReference type="SUPFAM" id="SSF64268">
    <property type="entry name" value="PX domain"/>
    <property type="match status" value="1"/>
</dbReference>
<reference evidence="1 2" key="1">
    <citation type="submission" date="2018-08" db="EMBL/GenBank/DDBJ databases">
        <title>Aphanomyces genome sequencing and annotation.</title>
        <authorList>
            <person name="Minardi D."/>
            <person name="Oidtmann B."/>
            <person name="Van Der Giezen M."/>
            <person name="Studholme D.J."/>
        </authorList>
    </citation>
    <scope>NUCLEOTIDE SEQUENCE [LARGE SCALE GENOMIC DNA]</scope>
    <source>
        <strain evidence="1 2">NJM0002</strain>
    </source>
</reference>
<protein>
    <recommendedName>
        <fullName evidence="3">PX domain-containing protein</fullName>
    </recommendedName>
</protein>
<proteinExistence type="predicted"/>
<dbReference type="EMBL" id="QUSY01000017">
    <property type="protein sequence ID" value="RHY34817.1"/>
    <property type="molecule type" value="Genomic_DNA"/>
</dbReference>
<accession>A0A418B9E6</accession>
<evidence type="ECO:0008006" key="3">
    <source>
        <dbReference type="Google" id="ProtNLM"/>
    </source>
</evidence>
<name>A0A418B9E6_9STRA</name>
<organism evidence="1 2">
    <name type="scientific">Aphanomyces invadans</name>
    <dbReference type="NCBI Taxonomy" id="157072"/>
    <lineage>
        <taxon>Eukaryota</taxon>
        <taxon>Sar</taxon>
        <taxon>Stramenopiles</taxon>
        <taxon>Oomycota</taxon>
        <taxon>Saprolegniomycetes</taxon>
        <taxon>Saprolegniales</taxon>
        <taxon>Verrucalvaceae</taxon>
        <taxon>Aphanomyces</taxon>
    </lineage>
</organism>
<dbReference type="Proteomes" id="UP000285060">
    <property type="component" value="Unassembled WGS sequence"/>
</dbReference>
<dbReference type="AlphaFoldDB" id="A0A418B9E6"/>
<keyword evidence="2" id="KW-1185">Reference proteome</keyword>
<evidence type="ECO:0000313" key="1">
    <source>
        <dbReference type="EMBL" id="RHY34817.1"/>
    </source>
</evidence>
<dbReference type="VEuPathDB" id="FungiDB:H310_10541"/>